<dbReference type="AlphaFoldDB" id="A0A1C3ESF2"/>
<evidence type="ECO:0000313" key="2">
    <source>
        <dbReference type="Proteomes" id="UP000094936"/>
    </source>
</evidence>
<organism evidence="1 2">
    <name type="scientific">Veronia pacifica</name>
    <dbReference type="NCBI Taxonomy" id="1080227"/>
    <lineage>
        <taxon>Bacteria</taxon>
        <taxon>Pseudomonadati</taxon>
        <taxon>Pseudomonadota</taxon>
        <taxon>Gammaproteobacteria</taxon>
        <taxon>Vibrionales</taxon>
        <taxon>Vibrionaceae</taxon>
        <taxon>Veronia</taxon>
    </lineage>
</organism>
<keyword evidence="2" id="KW-1185">Reference proteome</keyword>
<evidence type="ECO:0008006" key="3">
    <source>
        <dbReference type="Google" id="ProtNLM"/>
    </source>
</evidence>
<accession>A0A1C3ESF2</accession>
<reference evidence="1 2" key="1">
    <citation type="submission" date="2016-05" db="EMBL/GenBank/DDBJ databases">
        <title>Genomic Taxonomy of the Vibrionaceae.</title>
        <authorList>
            <person name="Gomez-Gil B."/>
            <person name="Enciso-Ibarra J."/>
        </authorList>
    </citation>
    <scope>NUCLEOTIDE SEQUENCE [LARGE SCALE GENOMIC DNA]</scope>
    <source>
        <strain evidence="1 2">CAIM 1920</strain>
    </source>
</reference>
<dbReference type="Proteomes" id="UP000094936">
    <property type="component" value="Unassembled WGS sequence"/>
</dbReference>
<name>A0A1C3ESF2_9GAMM</name>
<sequence>MLTRFFTVVGLAILLSGCVVYPSSRTYLAPNPDDGTLSRSQGCGYQKTKLDTLSRKTKDYYLEVKPNNSNEHSFYVHVYVQSEKDIISLNASKVVILVNGKPQEPEHFTVDKRQPRRGSEYYSAFINIFYPTNFDSIQTLSVEFGESMKLNGSPEEQTPFRFEKQTVSDFYMASINC</sequence>
<dbReference type="RefSeq" id="WP_068898326.1">
    <property type="nucleotide sequence ID" value="NZ_JBHUIF010000002.1"/>
</dbReference>
<protein>
    <recommendedName>
        <fullName evidence="3">Lipoprotein</fullName>
    </recommendedName>
</protein>
<dbReference type="PROSITE" id="PS51257">
    <property type="entry name" value="PROKAR_LIPOPROTEIN"/>
    <property type="match status" value="1"/>
</dbReference>
<proteinExistence type="predicted"/>
<dbReference type="OrthoDB" id="5872230at2"/>
<gene>
    <name evidence="1" type="ORF">A8L45_01080</name>
</gene>
<dbReference type="EMBL" id="LYBM01000001">
    <property type="protein sequence ID" value="ODA36227.1"/>
    <property type="molecule type" value="Genomic_DNA"/>
</dbReference>
<comment type="caution">
    <text evidence="1">The sequence shown here is derived from an EMBL/GenBank/DDBJ whole genome shotgun (WGS) entry which is preliminary data.</text>
</comment>
<evidence type="ECO:0000313" key="1">
    <source>
        <dbReference type="EMBL" id="ODA36227.1"/>
    </source>
</evidence>